<dbReference type="EMBL" id="BARS01048949">
    <property type="protein sequence ID" value="GAG28720.1"/>
    <property type="molecule type" value="Genomic_DNA"/>
</dbReference>
<gene>
    <name evidence="1" type="ORF">S01H1_73272</name>
</gene>
<sequence>MAIEYSLETVHQLAEIFRRAAVLRPMRVGRYEPGTELNYTVKTVAPAG</sequence>
<dbReference type="AlphaFoldDB" id="X0WDJ9"/>
<feature type="non-terminal residue" evidence="1">
    <location>
        <position position="48"/>
    </location>
</feature>
<proteinExistence type="predicted"/>
<name>X0WDJ9_9ZZZZ</name>
<reference evidence="1" key="1">
    <citation type="journal article" date="2014" name="Front. Microbiol.">
        <title>High frequency of phylogenetically diverse reductive dehalogenase-homologous genes in deep subseafloor sedimentary metagenomes.</title>
        <authorList>
            <person name="Kawai M."/>
            <person name="Futagami T."/>
            <person name="Toyoda A."/>
            <person name="Takaki Y."/>
            <person name="Nishi S."/>
            <person name="Hori S."/>
            <person name="Arai W."/>
            <person name="Tsubouchi T."/>
            <person name="Morono Y."/>
            <person name="Uchiyama I."/>
            <person name="Ito T."/>
            <person name="Fujiyama A."/>
            <person name="Inagaki F."/>
            <person name="Takami H."/>
        </authorList>
    </citation>
    <scope>NUCLEOTIDE SEQUENCE</scope>
    <source>
        <strain evidence="1">Expedition CK06-06</strain>
    </source>
</reference>
<organism evidence="1">
    <name type="scientific">marine sediment metagenome</name>
    <dbReference type="NCBI Taxonomy" id="412755"/>
    <lineage>
        <taxon>unclassified sequences</taxon>
        <taxon>metagenomes</taxon>
        <taxon>ecological metagenomes</taxon>
    </lineage>
</organism>
<evidence type="ECO:0000313" key="1">
    <source>
        <dbReference type="EMBL" id="GAG28720.1"/>
    </source>
</evidence>
<protein>
    <submittedName>
        <fullName evidence="1">Uncharacterized protein</fullName>
    </submittedName>
</protein>
<comment type="caution">
    <text evidence="1">The sequence shown here is derived from an EMBL/GenBank/DDBJ whole genome shotgun (WGS) entry which is preliminary data.</text>
</comment>
<accession>X0WDJ9</accession>